<reference evidence="3" key="1">
    <citation type="submission" date="2021-01" db="UniProtKB">
        <authorList>
            <consortium name="EnsemblMetazoa"/>
        </authorList>
    </citation>
    <scope>IDENTIFICATION</scope>
</reference>
<proteinExistence type="predicted"/>
<dbReference type="Proteomes" id="UP000594262">
    <property type="component" value="Unplaced"/>
</dbReference>
<dbReference type="InterPro" id="IPR042411">
    <property type="entry name" value="WDR27"/>
</dbReference>
<sequence length="840" mass="94106">MNVEITESISLPISKSSFLPLDSSNGYAAFSTPLVKGIQLKRISNAIDFQDLEEQSDNKDSNKEVSFKLNNVHPSGVQFVCFGNQNGPLVFASACSDEVNIWNLDLTGRTKAPEPLTIAENLGCVSCMAFSKDDQHLAICISNEIWVINTLNSELVVEFSASQSFIILVGFCLTIEDMLISIAEDRTYCIWDVGEKEQLYQSTIISSFQFQSLAVHPLESYFATGSEDGMLRVFDMTLHSSLHEVNILQLLNKDFDNITECSVLSLKYWKRKASFAQSKLAEELYLAIGCYLGFLIFNANSMEVIYTFLFDYEIHDNGLSNQYKAFQNATQIDFSAPIEQNRLTVGVLSPNNKLYFFLVEPDLEDLNLALELLDVEPLQKDSPLKNILVPKPIPDAKPKIAKAKSSNRPTKQKVDKMNQPVVFKKKVASSGYTASKPRNEMFKPQTNASKTKKSALTGKTSKTDRKNPVGPWGLKTEPRSLQEDYPKDSEPTIHLIENKQLTEKPIPINDMSFSDTGKSLTCALSDNSLLLCKGKSLNTHSTFQGHTGVLNSCSIGHQNGYLATASADSTVKLWSVAQTELLMTMTHLKHNFKQDNNNPAINKENPKFTKPISRASFYFVDKFILLTHGKSLLLYSYHLDPVKNEIKRYQNNCRYKLVKDFEVEDTQHITTFSAINTFYSYKVICACSNRSLAIFDMNKGEEVQTIKDAHTRPVHSVCQIQGSTFIGLPSESYELFVTSAPHDGVKLWDTRTYRSVRKYEGHVNRSQKVGLAVSPCAKYIAVGSEDKSVYIYDIRSNSYLHSLPGHKDNVSALAYHPQKPTLACGTLSGSFRLYSDAEKV</sequence>
<feature type="repeat" description="WD" evidence="1">
    <location>
        <begin position="771"/>
        <end position="802"/>
    </location>
</feature>
<feature type="repeat" description="WD" evidence="1">
    <location>
        <begin position="543"/>
        <end position="584"/>
    </location>
</feature>
<dbReference type="OrthoDB" id="20669at2759"/>
<dbReference type="SMART" id="SM00320">
    <property type="entry name" value="WD40"/>
    <property type="match status" value="10"/>
</dbReference>
<dbReference type="PROSITE" id="PS50082">
    <property type="entry name" value="WD_REPEATS_2"/>
    <property type="match status" value="3"/>
</dbReference>
<dbReference type="EnsemblMetazoa" id="CLYHEMT013964.1">
    <property type="protein sequence ID" value="CLYHEMP013964.1"/>
    <property type="gene ID" value="CLYHEMG013964"/>
</dbReference>
<evidence type="ECO:0008006" key="5">
    <source>
        <dbReference type="Google" id="ProtNLM"/>
    </source>
</evidence>
<name>A0A7M6DKG1_9CNID</name>
<dbReference type="PANTHER" id="PTHR44525">
    <property type="entry name" value="WD REPEAT-CONTAINING PROTEIN 27"/>
    <property type="match status" value="1"/>
</dbReference>
<dbReference type="GeneID" id="136818938"/>
<feature type="compositionally biased region" description="Basic and acidic residues" evidence="2">
    <location>
        <begin position="476"/>
        <end position="487"/>
    </location>
</feature>
<dbReference type="InterPro" id="IPR036322">
    <property type="entry name" value="WD40_repeat_dom_sf"/>
</dbReference>
<feature type="repeat" description="WD" evidence="1">
    <location>
        <begin position="803"/>
        <end position="835"/>
    </location>
</feature>
<dbReference type="Gene3D" id="2.130.10.10">
    <property type="entry name" value="YVTN repeat-like/Quinoprotein amine dehydrogenase"/>
    <property type="match status" value="3"/>
</dbReference>
<keyword evidence="1" id="KW-0853">WD repeat</keyword>
<dbReference type="AlphaFoldDB" id="A0A7M6DKG1"/>
<keyword evidence="4" id="KW-1185">Reference proteome</keyword>
<dbReference type="EnsemblMetazoa" id="CLYHEMT013964.2">
    <property type="protein sequence ID" value="CLYHEMP013964.2"/>
    <property type="gene ID" value="CLYHEMG013964"/>
</dbReference>
<evidence type="ECO:0000256" key="2">
    <source>
        <dbReference type="SAM" id="MobiDB-lite"/>
    </source>
</evidence>
<dbReference type="PANTHER" id="PTHR44525:SF1">
    <property type="entry name" value="WD REPEAT-CONTAINING PROTEIN 27"/>
    <property type="match status" value="1"/>
</dbReference>
<dbReference type="InterPro" id="IPR015943">
    <property type="entry name" value="WD40/YVTN_repeat-like_dom_sf"/>
</dbReference>
<accession>A0A7M6DKG1</accession>
<dbReference type="InterPro" id="IPR001680">
    <property type="entry name" value="WD40_rpt"/>
</dbReference>
<protein>
    <recommendedName>
        <fullName evidence="5">WD repeat-containing protein 27-like</fullName>
    </recommendedName>
</protein>
<dbReference type="PROSITE" id="PS50294">
    <property type="entry name" value="WD_REPEATS_REGION"/>
    <property type="match status" value="1"/>
</dbReference>
<organism evidence="3 4">
    <name type="scientific">Clytia hemisphaerica</name>
    <dbReference type="NCBI Taxonomy" id="252671"/>
    <lineage>
        <taxon>Eukaryota</taxon>
        <taxon>Metazoa</taxon>
        <taxon>Cnidaria</taxon>
        <taxon>Hydrozoa</taxon>
        <taxon>Hydroidolina</taxon>
        <taxon>Leptothecata</taxon>
        <taxon>Obeliida</taxon>
        <taxon>Clytiidae</taxon>
        <taxon>Clytia</taxon>
    </lineage>
</organism>
<evidence type="ECO:0000313" key="4">
    <source>
        <dbReference type="Proteomes" id="UP000594262"/>
    </source>
</evidence>
<feature type="region of interest" description="Disordered" evidence="2">
    <location>
        <begin position="428"/>
        <end position="487"/>
    </location>
</feature>
<evidence type="ECO:0000313" key="3">
    <source>
        <dbReference type="EnsemblMetazoa" id="CLYHEMP013964.1"/>
    </source>
</evidence>
<dbReference type="SUPFAM" id="SSF50978">
    <property type="entry name" value="WD40 repeat-like"/>
    <property type="match status" value="2"/>
</dbReference>
<dbReference type="Pfam" id="PF00400">
    <property type="entry name" value="WD40"/>
    <property type="match status" value="4"/>
</dbReference>
<evidence type="ECO:0000256" key="1">
    <source>
        <dbReference type="PROSITE-ProRule" id="PRU00221"/>
    </source>
</evidence>
<dbReference type="RefSeq" id="XP_066931268.1">
    <property type="nucleotide sequence ID" value="XM_067075167.1"/>
</dbReference>